<dbReference type="SMART" id="SM00822">
    <property type="entry name" value="PKS_KR"/>
    <property type="match status" value="1"/>
</dbReference>
<comment type="similarity">
    <text evidence="1">Belongs to the short-chain dehydrogenases/reductases (SDR) family.</text>
</comment>
<evidence type="ECO:0000313" key="5">
    <source>
        <dbReference type="Proteomes" id="UP000281909"/>
    </source>
</evidence>
<sequence length="246" mass="25379">MQFKNKVVLVTGGSSGLGFAIAEAFASQGATLVITGRRQLQLDDAVSRLGEQASAVCTDISSPADLAGLFSHMHAVHGRIDVLIANAGIGLVEPLGAITEAGFDRVFTTNVKGTTFTVQGALPLMSKGSSIVIIGSTASINPGPGLSAYGATKAALRALVRSWILDIKGSDVRINLLSPGPVNTQSLRDVLGENARQMIDVLSEKSTLGRIGEAREIGQAALFLASDASSYINGVELFVDGGASQI</sequence>
<dbReference type="InterPro" id="IPR051122">
    <property type="entry name" value="SDR_DHRS6-like"/>
</dbReference>
<name>A0A3S4T2A2_PSEFL</name>
<dbReference type="Gene3D" id="3.40.50.720">
    <property type="entry name" value="NAD(P)-binding Rossmann-like Domain"/>
    <property type="match status" value="1"/>
</dbReference>
<accession>A0A3S4T2A2</accession>
<dbReference type="OrthoDB" id="9803333at2"/>
<evidence type="ECO:0000259" key="3">
    <source>
        <dbReference type="SMART" id="SM00822"/>
    </source>
</evidence>
<dbReference type="InterPro" id="IPR036291">
    <property type="entry name" value="NAD(P)-bd_dom_sf"/>
</dbReference>
<dbReference type="EC" id="1.1.1.163" evidence="4"/>
<dbReference type="AlphaFoldDB" id="A0A3S4T2A2"/>
<evidence type="ECO:0000256" key="1">
    <source>
        <dbReference type="ARBA" id="ARBA00006484"/>
    </source>
</evidence>
<dbReference type="RefSeq" id="WP_126364876.1">
    <property type="nucleotide sequence ID" value="NZ_LR134318.1"/>
</dbReference>
<dbReference type="InterPro" id="IPR002347">
    <property type="entry name" value="SDR_fam"/>
</dbReference>
<dbReference type="CDD" id="cd05233">
    <property type="entry name" value="SDR_c"/>
    <property type="match status" value="1"/>
</dbReference>
<dbReference type="Pfam" id="PF13561">
    <property type="entry name" value="adh_short_C2"/>
    <property type="match status" value="1"/>
</dbReference>
<reference evidence="4 5" key="1">
    <citation type="submission" date="2018-12" db="EMBL/GenBank/DDBJ databases">
        <authorList>
            <consortium name="Pathogen Informatics"/>
        </authorList>
    </citation>
    <scope>NUCLEOTIDE SEQUENCE [LARGE SCALE GENOMIC DNA]</scope>
    <source>
        <strain evidence="4 5">NCTC9428</strain>
    </source>
</reference>
<keyword evidence="2 4" id="KW-0560">Oxidoreductase</keyword>
<organism evidence="4 5">
    <name type="scientific">Pseudomonas fluorescens</name>
    <dbReference type="NCBI Taxonomy" id="294"/>
    <lineage>
        <taxon>Bacteria</taxon>
        <taxon>Pseudomonadati</taxon>
        <taxon>Pseudomonadota</taxon>
        <taxon>Gammaproteobacteria</taxon>
        <taxon>Pseudomonadales</taxon>
        <taxon>Pseudomonadaceae</taxon>
        <taxon>Pseudomonas</taxon>
    </lineage>
</organism>
<protein>
    <submittedName>
        <fullName evidence="4">Short-chain dehydrogenase/reductase SDR</fullName>
        <ecNumber evidence="4">1.1.1.163</ecNumber>
    </submittedName>
</protein>
<dbReference type="FunFam" id="3.40.50.720:FF:000084">
    <property type="entry name" value="Short-chain dehydrogenase reductase"/>
    <property type="match status" value="1"/>
</dbReference>
<dbReference type="EMBL" id="LR134318">
    <property type="protein sequence ID" value="VEF11952.1"/>
    <property type="molecule type" value="Genomic_DNA"/>
</dbReference>
<dbReference type="SUPFAM" id="SSF51735">
    <property type="entry name" value="NAD(P)-binding Rossmann-fold domains"/>
    <property type="match status" value="1"/>
</dbReference>
<dbReference type="InterPro" id="IPR057326">
    <property type="entry name" value="KR_dom"/>
</dbReference>
<dbReference type="GO" id="GO:0055041">
    <property type="term" value="F:cyclopentanol dehydrogenase activity"/>
    <property type="evidence" value="ECO:0007669"/>
    <property type="project" value="UniProtKB-EC"/>
</dbReference>
<proteinExistence type="inferred from homology"/>
<evidence type="ECO:0000256" key="2">
    <source>
        <dbReference type="ARBA" id="ARBA00023002"/>
    </source>
</evidence>
<dbReference type="PANTHER" id="PTHR43477:SF1">
    <property type="entry name" value="DIHYDROANTICAPSIN 7-DEHYDROGENASE"/>
    <property type="match status" value="1"/>
</dbReference>
<dbReference type="Proteomes" id="UP000281909">
    <property type="component" value="Chromosome"/>
</dbReference>
<dbReference type="PRINTS" id="PR00081">
    <property type="entry name" value="GDHRDH"/>
</dbReference>
<feature type="domain" description="Ketoreductase" evidence="3">
    <location>
        <begin position="6"/>
        <end position="194"/>
    </location>
</feature>
<dbReference type="PANTHER" id="PTHR43477">
    <property type="entry name" value="DIHYDROANTICAPSIN 7-DEHYDROGENASE"/>
    <property type="match status" value="1"/>
</dbReference>
<gene>
    <name evidence="4" type="primary">cpnA_3</name>
    <name evidence="4" type="ORF">NCTC9428_03579</name>
</gene>
<evidence type="ECO:0000313" key="4">
    <source>
        <dbReference type="EMBL" id="VEF11952.1"/>
    </source>
</evidence>